<feature type="compositionally biased region" description="Basic and acidic residues" evidence="1">
    <location>
        <begin position="1"/>
        <end position="25"/>
    </location>
</feature>
<keyword evidence="2" id="KW-1133">Transmembrane helix</keyword>
<dbReference type="RefSeq" id="WP_320941111.1">
    <property type="nucleotide sequence ID" value="NZ_BAABEU010000006.1"/>
</dbReference>
<feature type="transmembrane region" description="Helical" evidence="2">
    <location>
        <begin position="159"/>
        <end position="180"/>
    </location>
</feature>
<feature type="transmembrane region" description="Helical" evidence="2">
    <location>
        <begin position="186"/>
        <end position="205"/>
    </location>
</feature>
<evidence type="ECO:0000256" key="1">
    <source>
        <dbReference type="SAM" id="MobiDB-lite"/>
    </source>
</evidence>
<evidence type="ECO:0000313" key="3">
    <source>
        <dbReference type="EMBL" id="WPR88391.1"/>
    </source>
</evidence>
<feature type="region of interest" description="Disordered" evidence="1">
    <location>
        <begin position="1"/>
        <end position="42"/>
    </location>
</feature>
<feature type="transmembrane region" description="Helical" evidence="2">
    <location>
        <begin position="287"/>
        <end position="309"/>
    </location>
</feature>
<dbReference type="Proteomes" id="UP001323798">
    <property type="component" value="Chromosome"/>
</dbReference>
<feature type="transmembrane region" description="Helical" evidence="2">
    <location>
        <begin position="252"/>
        <end position="275"/>
    </location>
</feature>
<organism evidence="3 4">
    <name type="scientific">Microbacterium rhizosphaerae</name>
    <dbReference type="NCBI Taxonomy" id="1678237"/>
    <lineage>
        <taxon>Bacteria</taxon>
        <taxon>Bacillati</taxon>
        <taxon>Actinomycetota</taxon>
        <taxon>Actinomycetes</taxon>
        <taxon>Micrococcales</taxon>
        <taxon>Microbacteriaceae</taxon>
        <taxon>Microbacterium</taxon>
    </lineage>
</organism>
<evidence type="ECO:0000256" key="2">
    <source>
        <dbReference type="SAM" id="Phobius"/>
    </source>
</evidence>
<proteinExistence type="predicted"/>
<protein>
    <submittedName>
        <fullName evidence="3">Uncharacterized protein</fullName>
    </submittedName>
</protein>
<accession>A0ABZ0SGV4</accession>
<feature type="transmembrane region" description="Helical" evidence="2">
    <location>
        <begin position="484"/>
        <end position="503"/>
    </location>
</feature>
<name>A0ABZ0SGV4_9MICO</name>
<reference evidence="3 4" key="1">
    <citation type="submission" date="2023-11" db="EMBL/GenBank/DDBJ databases">
        <title>Genome sequence of Microbacterium rhizosphaerae KACC 19337.</title>
        <authorList>
            <person name="Choi H."/>
            <person name="Kim S."/>
            <person name="Kim Y."/>
            <person name="Kwon S.-W."/>
            <person name="Heo J."/>
        </authorList>
    </citation>
    <scope>NUCLEOTIDE SEQUENCE [LARGE SCALE GENOMIC DNA]</scope>
    <source>
        <strain evidence="3 4">KACC 19337</strain>
    </source>
</reference>
<dbReference type="EMBL" id="CP139368">
    <property type="protein sequence ID" value="WPR88391.1"/>
    <property type="molecule type" value="Genomic_DNA"/>
</dbReference>
<feature type="transmembrane region" description="Helical" evidence="2">
    <location>
        <begin position="371"/>
        <end position="390"/>
    </location>
</feature>
<sequence>MADARRESGKSLLDRSAGRTRDGCHARPSTTPSQRAPQKRDEHVTYVVGSAEIEVVPSLKGFDEKIDAQTRDLTAGIRLEPDIAGLRAKLSALDDLTIGVKLDDTAARLKLDALTRDRHVDVDASSGMLGGLVPPAAPTVPSAGGLGAAGAGASAAAPYLGIGITLLSVLATALIPIAAVALGASAALGALFAIAGGGVAIFALLEQRAISTNAAFKAQLTPSLNALSGAFDALVSKNGPALLAPLTAGIRLLAGMLPALTPLITAVSGALMGFLKPLQDAVSSGAFAKFVAQLAPIAGGALSGFGTILLNVGKGLVSMVPALVPLGTTILNGVIKLSDQFAKIGQSPEFKGFIAYVIANMPTVTKVVGNLIAITVGALVALAPLGAGVLKSLATITDGIRAFADNPVVKGIWNFLMIPTADALKAVGHWWSVELPNFIGQALSNAGKWLLDMGGKILGGLVQGLVITIYVVRDFFTGQLQAAVWRWLVAVVPQVVTAGIRWITGLAAGIAQAWPGIVSWFQNIGPNLIRFLAGAGVWLVNTGEQIVHGLQAGIGRMWNGFLGWIHSQIMLIPAAVRDALGIKSPSTVFAEIGEYMGLGLQQGATASIRRAMDATQLQITRRAATLHAQVGATLATQLEATVSGGSGGPTSQQIDQLIKEIQALRAKTPSAQDNAHAAQLAARAGIARTGMA</sequence>
<evidence type="ECO:0000313" key="4">
    <source>
        <dbReference type="Proteomes" id="UP001323798"/>
    </source>
</evidence>
<keyword evidence="4" id="KW-1185">Reference proteome</keyword>
<feature type="transmembrane region" description="Helical" evidence="2">
    <location>
        <begin position="453"/>
        <end position="472"/>
    </location>
</feature>
<keyword evidence="2" id="KW-0472">Membrane</keyword>
<keyword evidence="2" id="KW-0812">Transmembrane</keyword>
<gene>
    <name evidence="3" type="ORF">SM116_11440</name>
</gene>